<sequence length="344" mass="37319">MATPAFLFGQLGSSDGQASRALHSIDPSQNDQPLQFNMTKGPMVIEGLSNGEPGQELGRRRPQLPTQTLPGGVDIASVGSLLGILPGSNPWAEAIGLPGMTSIGVSGFGPVPSGFEPNLGLLGTAPASLQSFDAASFAASLSLFPGTGGYAEAQTQEIIHCTHCTLFPPNPNMSAPSLRERPPGCRTVFVGGLPEAAGEELIRDVFERCGELTALRKGKGKNFAHIRFAEEHMVDEAISLSGYRMRIGSSSDRKDSGRLHVDYASARDDQYEWECRQRALARHERHRRLLEERCRSPSPPRPSHYTEHEASELIDKLKGEQLTWTPCIQLFSSLKNTITSLFIN</sequence>
<organism evidence="3 4">
    <name type="scientific">Eptatretus burgeri</name>
    <name type="common">Inshore hagfish</name>
    <dbReference type="NCBI Taxonomy" id="7764"/>
    <lineage>
        <taxon>Eukaryota</taxon>
        <taxon>Metazoa</taxon>
        <taxon>Chordata</taxon>
        <taxon>Craniata</taxon>
        <taxon>Vertebrata</taxon>
        <taxon>Cyclostomata</taxon>
        <taxon>Myxini</taxon>
        <taxon>Myxiniformes</taxon>
        <taxon>Myxinidae</taxon>
        <taxon>Eptatretinae</taxon>
        <taxon>Eptatretus</taxon>
    </lineage>
</organism>
<dbReference type="InterPro" id="IPR012677">
    <property type="entry name" value="Nucleotide-bd_a/b_plait_sf"/>
</dbReference>
<dbReference type="SUPFAM" id="SSF54928">
    <property type="entry name" value="RNA-binding domain, RBD"/>
    <property type="match status" value="1"/>
</dbReference>
<accession>A0A8C4QAK3</accession>
<dbReference type="AlphaFoldDB" id="A0A8C4QAK3"/>
<proteinExistence type="predicted"/>
<evidence type="ECO:0000313" key="3">
    <source>
        <dbReference type="Ensembl" id="ENSEBUP00000012011.1"/>
    </source>
</evidence>
<reference evidence="3" key="1">
    <citation type="submission" date="2025-08" db="UniProtKB">
        <authorList>
            <consortium name="Ensembl"/>
        </authorList>
    </citation>
    <scope>IDENTIFICATION</scope>
</reference>
<dbReference type="GO" id="GO:0007624">
    <property type="term" value="P:ultradian rhythm"/>
    <property type="evidence" value="ECO:0007669"/>
    <property type="project" value="InterPro"/>
</dbReference>
<dbReference type="GeneTree" id="ENSGT00390000006788"/>
<dbReference type="GO" id="GO:0009897">
    <property type="term" value="C:external side of plasma membrane"/>
    <property type="evidence" value="ECO:0007669"/>
    <property type="project" value="InterPro"/>
</dbReference>
<dbReference type="InterPro" id="IPR035979">
    <property type="entry name" value="RBD_domain_sf"/>
</dbReference>
<keyword evidence="4" id="KW-1185">Reference proteome</keyword>
<evidence type="ECO:0000313" key="4">
    <source>
        <dbReference type="Proteomes" id="UP000694388"/>
    </source>
</evidence>
<keyword evidence="1" id="KW-0694">RNA-binding</keyword>
<evidence type="ECO:0000259" key="2">
    <source>
        <dbReference type="PROSITE" id="PS50102"/>
    </source>
</evidence>
<dbReference type="Gene3D" id="3.30.70.330">
    <property type="match status" value="1"/>
</dbReference>
<name>A0A8C4QAK3_EPTBU</name>
<dbReference type="GO" id="GO:0016491">
    <property type="term" value="F:oxidoreductase activity"/>
    <property type="evidence" value="ECO:0007669"/>
    <property type="project" value="InterPro"/>
</dbReference>
<evidence type="ECO:0000256" key="1">
    <source>
        <dbReference type="PROSITE-ProRule" id="PRU00176"/>
    </source>
</evidence>
<dbReference type="Proteomes" id="UP000694388">
    <property type="component" value="Unplaced"/>
</dbReference>
<dbReference type="InterPro" id="IPR038876">
    <property type="entry name" value="ENOX"/>
</dbReference>
<dbReference type="PROSITE" id="PS50102">
    <property type="entry name" value="RRM"/>
    <property type="match status" value="1"/>
</dbReference>
<dbReference type="PANTHER" id="PTHR16001:SF4">
    <property type="entry name" value="ECTO-NOX DISULFIDE-THIOL EXCHANGER 1-LIKE PROTEIN"/>
    <property type="match status" value="1"/>
</dbReference>
<dbReference type="InterPro" id="IPR000504">
    <property type="entry name" value="RRM_dom"/>
</dbReference>
<feature type="domain" description="RRM" evidence="2">
    <location>
        <begin position="186"/>
        <end position="266"/>
    </location>
</feature>
<dbReference type="GO" id="GO:0003723">
    <property type="term" value="F:RNA binding"/>
    <property type="evidence" value="ECO:0007669"/>
    <property type="project" value="UniProtKB-UniRule"/>
</dbReference>
<dbReference type="Pfam" id="PF00076">
    <property type="entry name" value="RRM_1"/>
    <property type="match status" value="1"/>
</dbReference>
<protein>
    <recommendedName>
        <fullName evidence="2">RRM domain-containing protein</fullName>
    </recommendedName>
</protein>
<reference evidence="3" key="2">
    <citation type="submission" date="2025-09" db="UniProtKB">
        <authorList>
            <consortium name="Ensembl"/>
        </authorList>
    </citation>
    <scope>IDENTIFICATION</scope>
</reference>
<dbReference type="Ensembl" id="ENSEBUT00000012587.1">
    <property type="protein sequence ID" value="ENSEBUP00000012011.1"/>
    <property type="gene ID" value="ENSEBUG00000007677.1"/>
</dbReference>
<dbReference type="SMART" id="SM00360">
    <property type="entry name" value="RRM"/>
    <property type="match status" value="1"/>
</dbReference>
<dbReference type="PANTHER" id="PTHR16001">
    <property type="entry name" value="ECTO-NOX DISULFIDE-THIOL EXCHANGER"/>
    <property type="match status" value="1"/>
</dbReference>